<dbReference type="Pfam" id="PF25954">
    <property type="entry name" value="Beta-barrel_RND_2"/>
    <property type="match status" value="1"/>
</dbReference>
<name>A0A7W6LIN1_9HYPH</name>
<keyword evidence="4" id="KW-0175">Coiled coil</keyword>
<feature type="coiled-coil region" evidence="4">
    <location>
        <begin position="95"/>
        <end position="129"/>
    </location>
</feature>
<dbReference type="PANTHER" id="PTHR30469:SF15">
    <property type="entry name" value="HLYD FAMILY OF SECRETION PROTEINS"/>
    <property type="match status" value="1"/>
</dbReference>
<dbReference type="EMBL" id="JACIEC010000002">
    <property type="protein sequence ID" value="MBB4144068.1"/>
    <property type="molecule type" value="Genomic_DNA"/>
</dbReference>
<comment type="caution">
    <text evidence="8">The sequence shown here is derived from an EMBL/GenBank/DDBJ whole genome shotgun (WGS) entry which is preliminary data.</text>
</comment>
<dbReference type="RefSeq" id="WP_165134533.1">
    <property type="nucleotide sequence ID" value="NZ_CP049250.1"/>
</dbReference>
<gene>
    <name evidence="8" type="ORF">GGQ72_002620</name>
</gene>
<dbReference type="SUPFAM" id="SSF111369">
    <property type="entry name" value="HlyD-like secretion proteins"/>
    <property type="match status" value="1"/>
</dbReference>
<dbReference type="PANTHER" id="PTHR30469">
    <property type="entry name" value="MULTIDRUG RESISTANCE PROTEIN MDTA"/>
    <property type="match status" value="1"/>
</dbReference>
<dbReference type="Gene3D" id="2.40.420.20">
    <property type="match status" value="1"/>
</dbReference>
<sequence>MSVVGLGKLGVAIVAVAAILSGCTEEKKAAEQVIRPVKVVEVKARQAGPLLQYSGSIRARTEVPLGFRVDGKISERLVDVGQRVKAGQPVARIDVTDYELSVRQAEAELASAEKQVEISQLALKRAETLQSQNITSQSSLEQAQLASRQAIAQRDAAQSSLTQAKNRVGYGVLSSDVDGIVTAVNAEAGQVVAAGTPVIRVAQDGAKEIEVAVPEAEIRQFSPGKSVKTSFWADGNLALEGKVREVAGSADQQSRTFTVRVSLPDNPALRLGMTATISTEVSGSAPGFVLPLAALAKQDGKSIVWLVDPASSKVQPHPVQVDGFAEDGVRIADGLKAGDLVVAAGTQFMQPDLQVKIYEGEGQTAGGASTAVAPSKS</sequence>
<comment type="subcellular location">
    <subcellularLocation>
        <location evidence="1">Cell envelope</location>
    </subcellularLocation>
</comment>
<evidence type="ECO:0000256" key="3">
    <source>
        <dbReference type="ARBA" id="ARBA00022448"/>
    </source>
</evidence>
<evidence type="ECO:0000259" key="5">
    <source>
        <dbReference type="Pfam" id="PF25917"/>
    </source>
</evidence>
<dbReference type="InterPro" id="IPR006143">
    <property type="entry name" value="RND_pump_MFP"/>
</dbReference>
<dbReference type="InterPro" id="IPR058792">
    <property type="entry name" value="Beta-barrel_RND_2"/>
</dbReference>
<comment type="similarity">
    <text evidence="2">Belongs to the membrane fusion protein (MFP) (TC 8.A.1) family.</text>
</comment>
<protein>
    <submittedName>
        <fullName evidence="8">RND family efflux transporter MFP subunit</fullName>
    </submittedName>
</protein>
<dbReference type="InterPro" id="IPR058627">
    <property type="entry name" value="MdtA-like_C"/>
</dbReference>
<dbReference type="Pfam" id="PF25917">
    <property type="entry name" value="BSH_RND"/>
    <property type="match status" value="1"/>
</dbReference>
<feature type="domain" description="Multidrug resistance protein MdtA-like C-terminal permuted SH3" evidence="7">
    <location>
        <begin position="289"/>
        <end position="347"/>
    </location>
</feature>
<feature type="domain" description="Multidrug resistance protein MdtA-like barrel-sandwich hybrid" evidence="5">
    <location>
        <begin position="64"/>
        <end position="197"/>
    </location>
</feature>
<feature type="domain" description="CusB-like beta-barrel" evidence="6">
    <location>
        <begin position="209"/>
        <end position="279"/>
    </location>
</feature>
<dbReference type="AlphaFoldDB" id="A0A7W6LIN1"/>
<dbReference type="Pfam" id="PF25967">
    <property type="entry name" value="RND-MFP_C"/>
    <property type="match status" value="1"/>
</dbReference>
<evidence type="ECO:0000259" key="7">
    <source>
        <dbReference type="Pfam" id="PF25967"/>
    </source>
</evidence>
<organism evidence="8 9">
    <name type="scientific">Rhizobium rhizoryzae</name>
    <dbReference type="NCBI Taxonomy" id="451876"/>
    <lineage>
        <taxon>Bacteria</taxon>
        <taxon>Pseudomonadati</taxon>
        <taxon>Pseudomonadota</taxon>
        <taxon>Alphaproteobacteria</taxon>
        <taxon>Hyphomicrobiales</taxon>
        <taxon>Rhizobiaceae</taxon>
        <taxon>Rhizobium/Agrobacterium group</taxon>
        <taxon>Rhizobium</taxon>
    </lineage>
</organism>
<keyword evidence="3" id="KW-0813">Transport</keyword>
<dbReference type="Gene3D" id="2.40.50.100">
    <property type="match status" value="1"/>
</dbReference>
<reference evidence="8 9" key="1">
    <citation type="submission" date="2020-08" db="EMBL/GenBank/DDBJ databases">
        <title>Genomic Encyclopedia of Type Strains, Phase IV (KMG-IV): sequencing the most valuable type-strain genomes for metagenomic binning, comparative biology and taxonomic classification.</title>
        <authorList>
            <person name="Goeker M."/>
        </authorList>
    </citation>
    <scope>NUCLEOTIDE SEQUENCE [LARGE SCALE GENOMIC DNA]</scope>
    <source>
        <strain evidence="8 9">DSM 29514</strain>
    </source>
</reference>
<evidence type="ECO:0000259" key="6">
    <source>
        <dbReference type="Pfam" id="PF25954"/>
    </source>
</evidence>
<dbReference type="Gene3D" id="1.10.287.470">
    <property type="entry name" value="Helix hairpin bin"/>
    <property type="match status" value="1"/>
</dbReference>
<evidence type="ECO:0000313" key="9">
    <source>
        <dbReference type="Proteomes" id="UP000519897"/>
    </source>
</evidence>
<evidence type="ECO:0000256" key="1">
    <source>
        <dbReference type="ARBA" id="ARBA00004196"/>
    </source>
</evidence>
<evidence type="ECO:0000256" key="2">
    <source>
        <dbReference type="ARBA" id="ARBA00009477"/>
    </source>
</evidence>
<accession>A0A7W6LIN1</accession>
<dbReference type="InterPro" id="IPR058625">
    <property type="entry name" value="MdtA-like_BSH"/>
</dbReference>
<dbReference type="NCBIfam" id="TIGR01730">
    <property type="entry name" value="RND_mfp"/>
    <property type="match status" value="1"/>
</dbReference>
<dbReference type="Proteomes" id="UP000519897">
    <property type="component" value="Unassembled WGS sequence"/>
</dbReference>
<evidence type="ECO:0000256" key="4">
    <source>
        <dbReference type="SAM" id="Coils"/>
    </source>
</evidence>
<dbReference type="GO" id="GO:0015562">
    <property type="term" value="F:efflux transmembrane transporter activity"/>
    <property type="evidence" value="ECO:0007669"/>
    <property type="project" value="TreeGrafter"/>
</dbReference>
<keyword evidence="9" id="KW-1185">Reference proteome</keyword>
<proteinExistence type="inferred from homology"/>
<evidence type="ECO:0000313" key="8">
    <source>
        <dbReference type="EMBL" id="MBB4144068.1"/>
    </source>
</evidence>
<dbReference type="GO" id="GO:1990281">
    <property type="term" value="C:efflux pump complex"/>
    <property type="evidence" value="ECO:0007669"/>
    <property type="project" value="TreeGrafter"/>
</dbReference>
<dbReference type="Gene3D" id="2.40.30.170">
    <property type="match status" value="1"/>
</dbReference>